<reference evidence="2 3" key="1">
    <citation type="submission" date="2024-03" db="EMBL/GenBank/DDBJ databases">
        <title>Genome-scale model development and genomic sequencing of the oleaginous clade Lipomyces.</title>
        <authorList>
            <consortium name="Lawrence Berkeley National Laboratory"/>
            <person name="Czajka J.J."/>
            <person name="Han Y."/>
            <person name="Kim J."/>
            <person name="Mondo S.J."/>
            <person name="Hofstad B.A."/>
            <person name="Robles A."/>
            <person name="Haridas S."/>
            <person name="Riley R."/>
            <person name="LaButti K."/>
            <person name="Pangilinan J."/>
            <person name="Andreopoulos W."/>
            <person name="Lipzen A."/>
            <person name="Yan J."/>
            <person name="Wang M."/>
            <person name="Ng V."/>
            <person name="Grigoriev I.V."/>
            <person name="Spatafora J.W."/>
            <person name="Magnuson J.K."/>
            <person name="Baker S.E."/>
            <person name="Pomraning K.R."/>
        </authorList>
    </citation>
    <scope>NUCLEOTIDE SEQUENCE [LARGE SCALE GENOMIC DNA]</scope>
    <source>
        <strain evidence="2 3">Phaff 52-87</strain>
    </source>
</reference>
<evidence type="ECO:0000313" key="3">
    <source>
        <dbReference type="Proteomes" id="UP001498771"/>
    </source>
</evidence>
<feature type="region of interest" description="Disordered" evidence="1">
    <location>
        <begin position="207"/>
        <end position="235"/>
    </location>
</feature>
<dbReference type="Proteomes" id="UP001498771">
    <property type="component" value="Unassembled WGS sequence"/>
</dbReference>
<feature type="region of interest" description="Disordered" evidence="1">
    <location>
        <begin position="128"/>
        <end position="161"/>
    </location>
</feature>
<dbReference type="GeneID" id="90038829"/>
<feature type="region of interest" description="Disordered" evidence="1">
    <location>
        <begin position="296"/>
        <end position="357"/>
    </location>
</feature>
<feature type="compositionally biased region" description="Polar residues" evidence="1">
    <location>
        <begin position="13"/>
        <end position="30"/>
    </location>
</feature>
<gene>
    <name evidence="2" type="ORF">BZA70DRAFT_282635</name>
</gene>
<dbReference type="RefSeq" id="XP_064766537.1">
    <property type="nucleotide sequence ID" value="XM_064913317.1"/>
</dbReference>
<accession>A0ABR1F0X6</accession>
<keyword evidence="3" id="KW-1185">Reference proteome</keyword>
<organism evidence="2 3">
    <name type="scientific">Myxozyma melibiosi</name>
    <dbReference type="NCBI Taxonomy" id="54550"/>
    <lineage>
        <taxon>Eukaryota</taxon>
        <taxon>Fungi</taxon>
        <taxon>Dikarya</taxon>
        <taxon>Ascomycota</taxon>
        <taxon>Saccharomycotina</taxon>
        <taxon>Lipomycetes</taxon>
        <taxon>Lipomycetales</taxon>
        <taxon>Lipomycetaceae</taxon>
        <taxon>Myxozyma</taxon>
    </lineage>
</organism>
<comment type="caution">
    <text evidence="2">The sequence shown here is derived from an EMBL/GenBank/DDBJ whole genome shotgun (WGS) entry which is preliminary data.</text>
</comment>
<feature type="region of interest" description="Disordered" evidence="1">
    <location>
        <begin position="1"/>
        <end position="60"/>
    </location>
</feature>
<protein>
    <submittedName>
        <fullName evidence="2">Uncharacterized protein</fullName>
    </submittedName>
</protein>
<feature type="compositionally biased region" description="Polar residues" evidence="1">
    <location>
        <begin position="341"/>
        <end position="350"/>
    </location>
</feature>
<sequence length="417" mass="44510">MPPPSVTVIKPGKSSSLRVVTSHPMGQSASEGAAVASSPFESMFTRRSRTTTHDSMCSDTSTTIMQPFGEYEMVHDDRESIVSSGFGGAQEPSVATTVYRQVGESDASSFDDFGGHGLGATATIDEVENEDMTTPRVKQTEQYHPQQQQPRSSPPASPSLRKIASDLTDATTTTTTTQDDTYYSATNLLAGYEDSRSNSSVTVATADLASSGGLPRSSARSSVGMGGNARSSVASDFDEAHTGRGLLLLQTYAARQQNEQQQQESLQREPAALEKLRSLPEDQSASVIGLGFVPVDQPQSSSSSSSAAVSPSKPQVPASRPIPKSRSGSASSSSDRKRLSTLDNNPTTSAMPPPQYIPTRRFIHHSLLPSYQRSMQDLDLASGKLDDLLAQWWERNSSPVASPAMQMQPGTPTPNMV</sequence>
<dbReference type="EMBL" id="JBBJBU010000011">
    <property type="protein sequence ID" value="KAK7203504.1"/>
    <property type="molecule type" value="Genomic_DNA"/>
</dbReference>
<evidence type="ECO:0000256" key="1">
    <source>
        <dbReference type="SAM" id="MobiDB-lite"/>
    </source>
</evidence>
<name>A0ABR1F0X6_9ASCO</name>
<evidence type="ECO:0000313" key="2">
    <source>
        <dbReference type="EMBL" id="KAK7203504.1"/>
    </source>
</evidence>
<feature type="compositionally biased region" description="Low complexity" evidence="1">
    <location>
        <begin position="296"/>
        <end position="333"/>
    </location>
</feature>
<proteinExistence type="predicted"/>